<feature type="compositionally biased region" description="Polar residues" evidence="1">
    <location>
        <begin position="577"/>
        <end position="589"/>
    </location>
</feature>
<feature type="region of interest" description="Disordered" evidence="1">
    <location>
        <begin position="411"/>
        <end position="437"/>
    </location>
</feature>
<dbReference type="Proteomes" id="UP001165090">
    <property type="component" value="Unassembled WGS sequence"/>
</dbReference>
<dbReference type="SUPFAM" id="SSF56112">
    <property type="entry name" value="Protein kinase-like (PK-like)"/>
    <property type="match status" value="1"/>
</dbReference>
<dbReference type="InterPro" id="IPR001245">
    <property type="entry name" value="Ser-Thr/Tyr_kinase_cat_dom"/>
</dbReference>
<dbReference type="EMBL" id="BSDZ01000021">
    <property type="protein sequence ID" value="GLI64839.1"/>
    <property type="molecule type" value="Genomic_DNA"/>
</dbReference>
<comment type="caution">
    <text evidence="3">The sequence shown here is derived from an EMBL/GenBank/DDBJ whole genome shotgun (WGS) entry which is preliminary data.</text>
</comment>
<sequence length="1394" mass="138892">MSGDDVGFFGKACRLLSCLAGSSGSTAGSQRFGAHGNGTLATGPCPNPAGLSRPNCTAGISQDKAPASILRHNPIDVCLTLTEPVSVLQGNPGQRTYEAAWCGVPVHLHVLTFVKRPNPIAQLPGPTSPHATVAAALDAPPPAQANMLAQPDMISVATDVEAALVQLIAEPTPQVLPVLACAKVTCRAHIGSPGDEHVTQRIIAEVHIVTPRMPGLVSLSQWLHERWPQCEVINDAGDGATDADAVAGAPANAPAAAGDGGGSAMQPSATGVPSAPPQLTVPGTRSHRLAASTNSACTATPGARGTCGVSSANGGSDVQSVRLAGTGTSLTAAPGMGQGANFAIGPSACRLGGSQPIAEGVSPGDRVRSGGEQLTAMATAPRASRNGTDGDTVATSIPCFRFCFAPAEAPPPPPSLLPDRSAGSVCQGTPLSEQGGKAAPGDLVGSALVAPARGAVAVPPPSGIATNTGANGGARRLALPAPNATLGIARQRFPLPPPPPQRPKLPLPEALEVLICLAEALRNLHCRGLTHGSLTPKTIQLQIAEVEAAAAVTEGIASEQQGEQAQAASQQGRCPTAPQSAGTSQTVSRQQSPLQTQTQSSSQPAPDVIPGVDPVDRNPGVSAPGTSTVESPDNIGAGADKDRAEPPGDVGEIAAPTAGGDAVAAPANAASGTTVAAVPKHGAPVETQEMATAPAVTSVASPMVTGGAAGEGCDGGPREKVAEAISNQTAAQHDTGATGTGTGGAVDTRPDSGVVGGDGAVGAGASDTLLRQPVVPAAPAPSPKRPKSALPVRRRKLGRDGRIRAMLSLPAVGPAMLQLQTWGRARLVGLPRDHMLWCAPELLNGGGLGWGLPVLARRSGNGSGSMSLGPLDQSVGCRNGSRQRAGNHHNRHFGDGSYGGSLGGNSRRFRCASSLLMGQDAGGTTASAHGITPSCDVYSLGMLMWYLVSGQPPFQHLATQDQVLRVKEIGSLDEQLPFSTELPAGYVQLARRCWAPLPMQRPCMNVVLSEMRSLRAHLFGLPANRDLAGDHNHGFGYGGSSMGEMTGDSRLSFTLSLPLSSRDLSNGDDNYSLVRPPLELAFGANDASGGKGGSAAGADGGGDLSACNSAPPPPPPPLKSSLPAALLTALTAPRRASGGGGGGLMDDDDNYSDTDRFTEHADTNEHTEASGGGTAYSSPTGGTTGGGRSGVVNGTSGRVRSTATAAARSFRMFRGLSHRPGSTAGSARSGGGCVIPAALLAATGSRCGAGQSHAPTAWANICDSFSGPAGTPPYQQQLVARASVHASIGKQPGTAAAAASMGGRCASSSALVGLSGSTPTPPTAGAGLRLSQPQSSGSCAAAAAAAANGSTAGGSGVGGPSSGSSRMSAMISATSASLGCLTVPCGHGTGNSNT</sequence>
<evidence type="ECO:0000256" key="1">
    <source>
        <dbReference type="SAM" id="MobiDB-lite"/>
    </source>
</evidence>
<dbReference type="Gene3D" id="1.10.510.10">
    <property type="entry name" value="Transferase(Phosphotransferase) domain 1"/>
    <property type="match status" value="1"/>
</dbReference>
<feature type="compositionally biased region" description="Low complexity" evidence="1">
    <location>
        <begin position="1190"/>
        <end position="1203"/>
    </location>
</feature>
<gene>
    <name evidence="3" type="ORF">VaNZ11_008141</name>
</gene>
<accession>A0ABQ5S5B2</accession>
<feature type="region of interest" description="Disordered" evidence="1">
    <location>
        <begin position="728"/>
        <end position="795"/>
    </location>
</feature>
<feature type="region of interest" description="Disordered" evidence="1">
    <location>
        <begin position="1088"/>
        <end position="1121"/>
    </location>
</feature>
<feature type="region of interest" description="Disordered" evidence="1">
    <location>
        <begin position="1349"/>
        <end position="1368"/>
    </location>
</feature>
<evidence type="ECO:0000313" key="3">
    <source>
        <dbReference type="EMBL" id="GLI64839.1"/>
    </source>
</evidence>
<name>A0ABQ5S5B2_9CHLO</name>
<evidence type="ECO:0000259" key="2">
    <source>
        <dbReference type="Pfam" id="PF07714"/>
    </source>
</evidence>
<feature type="compositionally biased region" description="Low complexity" evidence="1">
    <location>
        <begin position="560"/>
        <end position="572"/>
    </location>
</feature>
<feature type="compositionally biased region" description="Basic and acidic residues" evidence="1">
    <location>
        <begin position="1153"/>
        <end position="1168"/>
    </location>
</feature>
<evidence type="ECO:0000313" key="4">
    <source>
        <dbReference type="Proteomes" id="UP001165090"/>
    </source>
</evidence>
<dbReference type="PANTHER" id="PTHR44329">
    <property type="entry name" value="SERINE/THREONINE-PROTEIN KINASE TNNI3K-RELATED"/>
    <property type="match status" value="1"/>
</dbReference>
<dbReference type="Pfam" id="PF07714">
    <property type="entry name" value="PK_Tyr_Ser-Thr"/>
    <property type="match status" value="1"/>
</dbReference>
<feature type="compositionally biased region" description="Gly residues" evidence="1">
    <location>
        <begin position="1089"/>
        <end position="1103"/>
    </location>
</feature>
<reference evidence="3 4" key="1">
    <citation type="journal article" date="2023" name="IScience">
        <title>Expanded male sex-determining region conserved during the evolution of homothallism in the green alga Volvox.</title>
        <authorList>
            <person name="Yamamoto K."/>
            <person name="Matsuzaki R."/>
            <person name="Mahakham W."/>
            <person name="Heman W."/>
            <person name="Sekimoto H."/>
            <person name="Kawachi M."/>
            <person name="Minakuchi Y."/>
            <person name="Toyoda A."/>
            <person name="Nozaki H."/>
        </authorList>
    </citation>
    <scope>NUCLEOTIDE SEQUENCE [LARGE SCALE GENOMIC DNA]</scope>
    <source>
        <strain evidence="3 4">NIES-4468</strain>
    </source>
</reference>
<protein>
    <recommendedName>
        <fullName evidence="2">Serine-threonine/tyrosine-protein kinase catalytic domain-containing protein</fullName>
    </recommendedName>
</protein>
<feature type="compositionally biased region" description="Gly residues" evidence="1">
    <location>
        <begin position="1351"/>
        <end position="1361"/>
    </location>
</feature>
<feature type="compositionally biased region" description="Low complexity" evidence="1">
    <location>
        <begin position="763"/>
        <end position="775"/>
    </location>
</feature>
<feature type="compositionally biased region" description="Low complexity" evidence="1">
    <location>
        <begin position="590"/>
        <end position="604"/>
    </location>
</feature>
<feature type="region of interest" description="Disordered" evidence="1">
    <location>
        <begin position="250"/>
        <end position="278"/>
    </location>
</feature>
<keyword evidence="4" id="KW-1185">Reference proteome</keyword>
<dbReference type="InterPro" id="IPR011009">
    <property type="entry name" value="Kinase-like_dom_sf"/>
</dbReference>
<proteinExistence type="predicted"/>
<feature type="region of interest" description="Disordered" evidence="1">
    <location>
        <begin position="560"/>
        <end position="647"/>
    </location>
</feature>
<organism evidence="3 4">
    <name type="scientific">Volvox africanus</name>
    <dbReference type="NCBI Taxonomy" id="51714"/>
    <lineage>
        <taxon>Eukaryota</taxon>
        <taxon>Viridiplantae</taxon>
        <taxon>Chlorophyta</taxon>
        <taxon>core chlorophytes</taxon>
        <taxon>Chlorophyceae</taxon>
        <taxon>CS clade</taxon>
        <taxon>Chlamydomonadales</taxon>
        <taxon>Volvocaceae</taxon>
        <taxon>Volvox</taxon>
    </lineage>
</organism>
<feature type="domain" description="Serine-threonine/tyrosine-protein kinase catalytic" evidence="2">
    <location>
        <begin position="931"/>
        <end position="1010"/>
    </location>
</feature>
<dbReference type="InterPro" id="IPR051681">
    <property type="entry name" value="Ser/Thr_Kinases-Pseudokinases"/>
</dbReference>
<dbReference type="PANTHER" id="PTHR44329:SF289">
    <property type="entry name" value="SERINE_THREONINE-PROTEIN KINASE VIK"/>
    <property type="match status" value="1"/>
</dbReference>
<feature type="compositionally biased region" description="Basic residues" evidence="1">
    <location>
        <begin position="784"/>
        <end position="795"/>
    </location>
</feature>
<feature type="region of interest" description="Disordered" evidence="1">
    <location>
        <begin position="1133"/>
        <end position="1203"/>
    </location>
</feature>